<evidence type="ECO:0000313" key="1">
    <source>
        <dbReference type="EMBL" id="RKQ59054.1"/>
    </source>
</evidence>
<organism evidence="1 2">
    <name type="scientific">Vogesella indigofera</name>
    <name type="common">Pseudomonas indigofera</name>
    <dbReference type="NCBI Taxonomy" id="45465"/>
    <lineage>
        <taxon>Bacteria</taxon>
        <taxon>Pseudomonadati</taxon>
        <taxon>Pseudomonadota</taxon>
        <taxon>Betaproteobacteria</taxon>
        <taxon>Neisseriales</taxon>
        <taxon>Chromobacteriaceae</taxon>
        <taxon>Vogesella</taxon>
    </lineage>
</organism>
<proteinExistence type="predicted"/>
<dbReference type="Proteomes" id="UP000279384">
    <property type="component" value="Unassembled WGS sequence"/>
</dbReference>
<dbReference type="AlphaFoldDB" id="A0A495BFR6"/>
<comment type="caution">
    <text evidence="1">The sequence shown here is derived from an EMBL/GenBank/DDBJ whole genome shotgun (WGS) entry which is preliminary data.</text>
</comment>
<reference evidence="1 2" key="1">
    <citation type="submission" date="2018-10" db="EMBL/GenBank/DDBJ databases">
        <title>Genomic Encyclopedia of Type Strains, Phase IV (KMG-IV): sequencing the most valuable type-strain genomes for metagenomic binning, comparative biology and taxonomic classification.</title>
        <authorList>
            <person name="Goeker M."/>
        </authorList>
    </citation>
    <scope>NUCLEOTIDE SEQUENCE [LARGE SCALE GENOMIC DNA]</scope>
    <source>
        <strain evidence="1 2">DSM 3303</strain>
    </source>
</reference>
<name>A0A495BFR6_VOGIN</name>
<protein>
    <submittedName>
        <fullName evidence="1">Uncharacterized protein</fullName>
    </submittedName>
</protein>
<evidence type="ECO:0000313" key="2">
    <source>
        <dbReference type="Proteomes" id="UP000279384"/>
    </source>
</evidence>
<dbReference type="EMBL" id="RBID01000014">
    <property type="protein sequence ID" value="RKQ59054.1"/>
    <property type="molecule type" value="Genomic_DNA"/>
</dbReference>
<accession>A0A495BFR6</accession>
<gene>
    <name evidence="1" type="ORF">C8E02_2031</name>
</gene>
<sequence length="144" mass="15945">MKALSRRQWQFIALALLVFAALKVALISWYLQQRQPAAPAVTSVSCSALQQGCALPDGSVLRFVDGPRQRSPFTLTLSKQGSEAPTAEFSMRDMDMGFNRYRFVDGGGHWQAKVTLPACVTGSADWLLDLHQDGHIYRIAFRAS</sequence>
<dbReference type="RefSeq" id="WP_120810622.1">
    <property type="nucleotide sequence ID" value="NZ_RBID01000014.1"/>
</dbReference>